<accession>F4KU75</accession>
<reference evidence="1 2" key="1">
    <citation type="journal article" date="2011" name="Stand. Genomic Sci.">
        <title>Complete genome sequence of Haliscomenobacter hydrossis type strain (O).</title>
        <authorList>
            <consortium name="US DOE Joint Genome Institute (JGI-PGF)"/>
            <person name="Daligault H."/>
            <person name="Lapidus A."/>
            <person name="Zeytun A."/>
            <person name="Nolan M."/>
            <person name="Lucas S."/>
            <person name="Del Rio T.G."/>
            <person name="Tice H."/>
            <person name="Cheng J.F."/>
            <person name="Tapia R."/>
            <person name="Han C."/>
            <person name="Goodwin L."/>
            <person name="Pitluck S."/>
            <person name="Liolios K."/>
            <person name="Pagani I."/>
            <person name="Ivanova N."/>
            <person name="Huntemann M."/>
            <person name="Mavromatis K."/>
            <person name="Mikhailova N."/>
            <person name="Pati A."/>
            <person name="Chen A."/>
            <person name="Palaniappan K."/>
            <person name="Land M."/>
            <person name="Hauser L."/>
            <person name="Brambilla E.M."/>
            <person name="Rohde M."/>
            <person name="Verbarg S."/>
            <person name="Goker M."/>
            <person name="Bristow J."/>
            <person name="Eisen J.A."/>
            <person name="Markowitz V."/>
            <person name="Hugenholtz P."/>
            <person name="Kyrpides N.C."/>
            <person name="Klenk H.P."/>
            <person name="Woyke T."/>
        </authorList>
    </citation>
    <scope>NUCLEOTIDE SEQUENCE [LARGE SCALE GENOMIC DNA]</scope>
    <source>
        <strain evidence="2">ATCC 27775 / DSM 1100 / LMG 10767 / O</strain>
    </source>
</reference>
<dbReference type="RefSeq" id="WP_013764722.1">
    <property type="nucleotide sequence ID" value="NC_015510.1"/>
</dbReference>
<dbReference type="EMBL" id="CP002691">
    <property type="protein sequence ID" value="AEE50172.1"/>
    <property type="molecule type" value="Genomic_DNA"/>
</dbReference>
<sequence length="178" mass="20696">MEKNHFEGLSPEELVEAAVFPVEISAEERAAMGLEMKELRQKRMASITAEEKTYANLVRLRIQMERYLMAESSPQEEKSFGYFLKAYQTIIDRNQRALAQDLGLHHTKLNRLLHDHDTPNLAFIYRLEKHSGNMIPALLWWKIAIKRTELLIVSDKKTKVSEGKKVRNELHFSFAANQ</sequence>
<dbReference type="AlphaFoldDB" id="F4KU75"/>
<evidence type="ECO:0000313" key="1">
    <source>
        <dbReference type="EMBL" id="AEE50172.1"/>
    </source>
</evidence>
<organism evidence="1 2">
    <name type="scientific">Haliscomenobacter hydrossis (strain ATCC 27775 / DSM 1100 / LMG 10767 / O)</name>
    <dbReference type="NCBI Taxonomy" id="760192"/>
    <lineage>
        <taxon>Bacteria</taxon>
        <taxon>Pseudomonadati</taxon>
        <taxon>Bacteroidota</taxon>
        <taxon>Saprospiria</taxon>
        <taxon>Saprospirales</taxon>
        <taxon>Haliscomenobacteraceae</taxon>
        <taxon>Haliscomenobacter</taxon>
    </lineage>
</organism>
<proteinExistence type="predicted"/>
<dbReference type="KEGG" id="hhy:Halhy_2293"/>
<protein>
    <submittedName>
        <fullName evidence="1">Uncharacterized protein</fullName>
    </submittedName>
</protein>
<dbReference type="Proteomes" id="UP000008461">
    <property type="component" value="Chromosome"/>
</dbReference>
<evidence type="ECO:0000313" key="2">
    <source>
        <dbReference type="Proteomes" id="UP000008461"/>
    </source>
</evidence>
<gene>
    <name evidence="1" type="ordered locus">Halhy_2293</name>
</gene>
<reference key="2">
    <citation type="submission" date="2011-04" db="EMBL/GenBank/DDBJ databases">
        <title>Complete sequence of chromosome of Haliscomenobacter hydrossis DSM 1100.</title>
        <authorList>
            <consortium name="US DOE Joint Genome Institute (JGI-PGF)"/>
            <person name="Lucas S."/>
            <person name="Han J."/>
            <person name="Lapidus A."/>
            <person name="Bruce D."/>
            <person name="Goodwin L."/>
            <person name="Pitluck S."/>
            <person name="Peters L."/>
            <person name="Kyrpides N."/>
            <person name="Mavromatis K."/>
            <person name="Ivanova N."/>
            <person name="Ovchinnikova G."/>
            <person name="Pagani I."/>
            <person name="Daligault H."/>
            <person name="Detter J.C."/>
            <person name="Han C."/>
            <person name="Land M."/>
            <person name="Hauser L."/>
            <person name="Markowitz V."/>
            <person name="Cheng J.-F."/>
            <person name="Hugenholtz P."/>
            <person name="Woyke T."/>
            <person name="Wu D."/>
            <person name="Verbarg S."/>
            <person name="Frueling A."/>
            <person name="Brambilla E."/>
            <person name="Klenk H.-P."/>
            <person name="Eisen J.A."/>
        </authorList>
    </citation>
    <scope>NUCLEOTIDE SEQUENCE</scope>
    <source>
        <strain>DSM 1100</strain>
    </source>
</reference>
<dbReference type="eggNOG" id="ENOG5032VCS">
    <property type="taxonomic scope" value="Bacteria"/>
</dbReference>
<keyword evidence="2" id="KW-1185">Reference proteome</keyword>
<dbReference type="HOGENOM" id="CLU_1553040_0_0_10"/>
<name>F4KU75_HALH1</name>
<dbReference type="OrthoDB" id="1493507at2"/>
<dbReference type="STRING" id="760192.Halhy_2293"/>